<organism evidence="3 4">
    <name type="scientific">Candidatus Protofrankia californiensis</name>
    <dbReference type="NCBI Taxonomy" id="1839754"/>
    <lineage>
        <taxon>Bacteria</taxon>
        <taxon>Bacillati</taxon>
        <taxon>Actinomycetota</taxon>
        <taxon>Actinomycetes</taxon>
        <taxon>Frankiales</taxon>
        <taxon>Frankiaceae</taxon>
        <taxon>Protofrankia</taxon>
    </lineage>
</organism>
<protein>
    <submittedName>
        <fullName evidence="3">Uncharacterized protein</fullName>
    </submittedName>
</protein>
<feature type="compositionally biased region" description="Basic and acidic residues" evidence="1">
    <location>
        <begin position="1"/>
        <end position="13"/>
    </location>
</feature>
<gene>
    <name evidence="3" type="ORF">FDG2_5938</name>
</gene>
<keyword evidence="2" id="KW-1133">Transmembrane helix</keyword>
<evidence type="ECO:0000256" key="2">
    <source>
        <dbReference type="SAM" id="Phobius"/>
    </source>
</evidence>
<accession>A0A1C3PFW2</accession>
<keyword evidence="2" id="KW-0472">Membrane</keyword>
<evidence type="ECO:0000256" key="1">
    <source>
        <dbReference type="SAM" id="MobiDB-lite"/>
    </source>
</evidence>
<dbReference type="Proteomes" id="UP000199013">
    <property type="component" value="Unassembled WGS sequence"/>
</dbReference>
<feature type="region of interest" description="Disordered" evidence="1">
    <location>
        <begin position="1"/>
        <end position="27"/>
    </location>
</feature>
<name>A0A1C3PFW2_9ACTN</name>
<evidence type="ECO:0000313" key="3">
    <source>
        <dbReference type="EMBL" id="SBW28743.1"/>
    </source>
</evidence>
<feature type="transmembrane region" description="Helical" evidence="2">
    <location>
        <begin position="34"/>
        <end position="58"/>
    </location>
</feature>
<feature type="region of interest" description="Disordered" evidence="1">
    <location>
        <begin position="55"/>
        <end position="81"/>
    </location>
</feature>
<dbReference type="AlphaFoldDB" id="A0A1C3PFW2"/>
<proteinExistence type="predicted"/>
<dbReference type="EMBL" id="FLUV01002457">
    <property type="protein sequence ID" value="SBW28743.1"/>
    <property type="molecule type" value="Genomic_DNA"/>
</dbReference>
<keyword evidence="2" id="KW-0812">Transmembrane</keyword>
<evidence type="ECO:0000313" key="4">
    <source>
        <dbReference type="Proteomes" id="UP000199013"/>
    </source>
</evidence>
<keyword evidence="4" id="KW-1185">Reference proteome</keyword>
<reference evidence="4" key="1">
    <citation type="submission" date="2016-02" db="EMBL/GenBank/DDBJ databases">
        <authorList>
            <person name="Wibberg D."/>
        </authorList>
    </citation>
    <scope>NUCLEOTIDE SEQUENCE [LARGE SCALE GENOMIC DNA]</scope>
</reference>
<sequence>MDVETGDCRRYGHGDMAVRGARGGAGRTTRMRRVGWITAAAIAGVLAVAVPAGTALAAENPPPPPSAPSPSMSTADDHAAMMEHCRQEMTKHHGQMPMMDGAGMGAARGTMMGA</sequence>